<sequence length="68" mass="8011">MVMMMKRYKYQITATIHKAGNPPVKWLYFSDVKLTKKQCEMRFYKPKEAGQTSGESVHMEDFICSEIT</sequence>
<organism evidence="1 2">
    <name type="scientific">Salmonella enterica subsp. enterica serovar Rubislaw str. A4-653</name>
    <dbReference type="NCBI Taxonomy" id="913081"/>
    <lineage>
        <taxon>Bacteria</taxon>
        <taxon>Pseudomonadati</taxon>
        <taxon>Pseudomonadota</taxon>
        <taxon>Gammaproteobacteria</taxon>
        <taxon>Enterobacterales</taxon>
        <taxon>Enterobacteriaceae</taxon>
        <taxon>Salmonella</taxon>
    </lineage>
</organism>
<protein>
    <recommendedName>
        <fullName evidence="3">DUF1187 family protein</fullName>
    </recommendedName>
</protein>
<evidence type="ECO:0000313" key="2">
    <source>
        <dbReference type="Proteomes" id="UP000004903"/>
    </source>
</evidence>
<evidence type="ECO:0000313" key="1">
    <source>
        <dbReference type="EMBL" id="EHC96723.1"/>
    </source>
</evidence>
<dbReference type="Pfam" id="PF06688">
    <property type="entry name" value="DUF1187"/>
    <property type="match status" value="1"/>
</dbReference>
<evidence type="ECO:0008006" key="3">
    <source>
        <dbReference type="Google" id="ProtNLM"/>
    </source>
</evidence>
<dbReference type="AlphaFoldDB" id="G5QCM7"/>
<gene>
    <name evidence="1" type="ORF">LTSERUB_6728</name>
</gene>
<dbReference type="Proteomes" id="UP000004903">
    <property type="component" value="Unassembled WGS sequence"/>
</dbReference>
<dbReference type="InterPro" id="IPR009572">
    <property type="entry name" value="DUF1187"/>
</dbReference>
<reference evidence="1 2" key="1">
    <citation type="journal article" date="2011" name="BMC Genomics">
        <title>Genome sequencing reveals diversification of virulence factor content and possible host adaptation in distinct subpopulations of Salmonella enterica.</title>
        <authorList>
            <person name="den Bakker H.C."/>
            <person name="Moreno Switt A.I."/>
            <person name="Govoni G."/>
            <person name="Cummings C.A."/>
            <person name="Ranieri M.L."/>
            <person name="Degoricija L."/>
            <person name="Hoelzer K."/>
            <person name="Rodriguez-Rivera L.D."/>
            <person name="Brown S."/>
            <person name="Bolchacova E."/>
            <person name="Furtado M.R."/>
            <person name="Wiedmann M."/>
        </authorList>
    </citation>
    <scope>NUCLEOTIDE SEQUENCE [LARGE SCALE GENOMIC DNA]</scope>
    <source>
        <strain evidence="1 2">A4-653</strain>
    </source>
</reference>
<comment type="caution">
    <text evidence="1">The sequence shown here is derived from an EMBL/GenBank/DDBJ whole genome shotgun (WGS) entry which is preliminary data.</text>
</comment>
<dbReference type="EMBL" id="AFCT01000001">
    <property type="protein sequence ID" value="EHC96723.1"/>
    <property type="molecule type" value="Genomic_DNA"/>
</dbReference>
<dbReference type="PATRIC" id="fig|913081.3.peg.2"/>
<proteinExistence type="predicted"/>
<accession>G5QCM7</accession>
<name>G5QCM7_SALRU</name>